<dbReference type="OMA" id="WTRIDEN"/>
<sequence>MSTDKTVAVTNVKCGNFSGQAHLVEGTKPRNKEDLIDLAQQIQQCDSSIQAAASSKLRTILDQMRSLQEQAKKVLEETKRDAELHHAACNFKKIPGKLYYLYRRPSGQTYFSMLSNEEWGASCPHEFLACYKLEYDFTWTLYEDIEKREEDNILISKLINQQFQPSLTYDN</sequence>
<dbReference type="HOGENOM" id="CLU_102988_0_0_1"/>
<dbReference type="InParanoid" id="F6PRN9"/>
<keyword evidence="2" id="KW-1185">Reference proteome</keyword>
<reference evidence="1" key="3">
    <citation type="submission" date="2025-08" db="UniProtKB">
        <authorList>
            <consortium name="Ensembl"/>
        </authorList>
    </citation>
    <scope>IDENTIFICATION</scope>
</reference>
<dbReference type="STRING" id="7719.ENSCINP00000025055"/>
<evidence type="ECO:0000313" key="2">
    <source>
        <dbReference type="Proteomes" id="UP000008144"/>
    </source>
</evidence>
<accession>F6PRN9</accession>
<dbReference type="Ensembl" id="ENSCINT00000025301.2">
    <property type="protein sequence ID" value="ENSCINP00000025055.2"/>
    <property type="gene ID" value="ENSCING00000013703.2"/>
</dbReference>
<organism evidence="1 2">
    <name type="scientific">Ciona intestinalis</name>
    <name type="common">Transparent sea squirt</name>
    <name type="synonym">Ascidia intestinalis</name>
    <dbReference type="NCBI Taxonomy" id="7719"/>
    <lineage>
        <taxon>Eukaryota</taxon>
        <taxon>Metazoa</taxon>
        <taxon>Chordata</taxon>
        <taxon>Tunicata</taxon>
        <taxon>Ascidiacea</taxon>
        <taxon>Phlebobranchia</taxon>
        <taxon>Cionidae</taxon>
        <taxon>Ciona</taxon>
    </lineage>
</organism>
<dbReference type="PANTHER" id="PTHR14553:SF1">
    <property type="entry name" value="SIMILAR TO CHROMOSOME 1 OPEN READING FRAME 50"/>
    <property type="match status" value="1"/>
</dbReference>
<proteinExistence type="predicted"/>
<protein>
    <submittedName>
        <fullName evidence="1">Uncharacterized protein</fullName>
    </submittedName>
</protein>
<name>F6PRN9_CIOIN</name>
<dbReference type="Proteomes" id="UP000008144">
    <property type="component" value="Chromosome 1"/>
</dbReference>
<dbReference type="FunCoup" id="F6PRN9">
    <property type="interactions" value="31"/>
</dbReference>
<dbReference type="AlphaFoldDB" id="F6PRN9"/>
<dbReference type="EMBL" id="EAAA01000176">
    <property type="status" value="NOT_ANNOTATED_CDS"/>
    <property type="molecule type" value="Genomic_DNA"/>
</dbReference>
<dbReference type="GeneTree" id="ENSGT00390000003084"/>
<dbReference type="PANTHER" id="PTHR14553">
    <property type="entry name" value="UNCHARACTERIZED PROTEIN C1ORF50"/>
    <property type="match status" value="1"/>
</dbReference>
<reference evidence="2" key="1">
    <citation type="journal article" date="2002" name="Science">
        <title>The draft genome of Ciona intestinalis: insights into chordate and vertebrate origins.</title>
        <authorList>
            <person name="Dehal P."/>
            <person name="Satou Y."/>
            <person name="Campbell R.K."/>
            <person name="Chapman J."/>
            <person name="Degnan B."/>
            <person name="De Tomaso A."/>
            <person name="Davidson B."/>
            <person name="Di Gregorio A."/>
            <person name="Gelpke M."/>
            <person name="Goodstein D.M."/>
            <person name="Harafuji N."/>
            <person name="Hastings K.E."/>
            <person name="Ho I."/>
            <person name="Hotta K."/>
            <person name="Huang W."/>
            <person name="Kawashima T."/>
            <person name="Lemaire P."/>
            <person name="Martinez D."/>
            <person name="Meinertzhagen I.A."/>
            <person name="Necula S."/>
            <person name="Nonaka M."/>
            <person name="Putnam N."/>
            <person name="Rash S."/>
            <person name="Saiga H."/>
            <person name="Satake M."/>
            <person name="Terry A."/>
            <person name="Yamada L."/>
            <person name="Wang H.G."/>
            <person name="Awazu S."/>
            <person name="Azumi K."/>
            <person name="Boore J."/>
            <person name="Branno M."/>
            <person name="Chin-Bow S."/>
            <person name="DeSantis R."/>
            <person name="Doyle S."/>
            <person name="Francino P."/>
            <person name="Keys D.N."/>
            <person name="Haga S."/>
            <person name="Hayashi H."/>
            <person name="Hino K."/>
            <person name="Imai K.S."/>
            <person name="Inaba K."/>
            <person name="Kano S."/>
            <person name="Kobayashi K."/>
            <person name="Kobayashi M."/>
            <person name="Lee B.I."/>
            <person name="Makabe K.W."/>
            <person name="Manohar C."/>
            <person name="Matassi G."/>
            <person name="Medina M."/>
            <person name="Mochizuki Y."/>
            <person name="Mount S."/>
            <person name="Morishita T."/>
            <person name="Miura S."/>
            <person name="Nakayama A."/>
            <person name="Nishizaka S."/>
            <person name="Nomoto H."/>
            <person name="Ohta F."/>
            <person name="Oishi K."/>
            <person name="Rigoutsos I."/>
            <person name="Sano M."/>
            <person name="Sasaki A."/>
            <person name="Sasakura Y."/>
            <person name="Shoguchi E."/>
            <person name="Shin-i T."/>
            <person name="Spagnuolo A."/>
            <person name="Stainier D."/>
            <person name="Suzuki M.M."/>
            <person name="Tassy O."/>
            <person name="Takatori N."/>
            <person name="Tokuoka M."/>
            <person name="Yagi K."/>
            <person name="Yoshizaki F."/>
            <person name="Wada S."/>
            <person name="Zhang C."/>
            <person name="Hyatt P.D."/>
            <person name="Larimer F."/>
            <person name="Detter C."/>
            <person name="Doggett N."/>
            <person name="Glavina T."/>
            <person name="Hawkins T."/>
            <person name="Richardson P."/>
            <person name="Lucas S."/>
            <person name="Kohara Y."/>
            <person name="Levine M."/>
            <person name="Satoh N."/>
            <person name="Rokhsar D.S."/>
        </authorList>
    </citation>
    <scope>NUCLEOTIDE SEQUENCE [LARGE SCALE GENOMIC DNA]</scope>
</reference>
<reference evidence="1" key="4">
    <citation type="submission" date="2025-09" db="UniProtKB">
        <authorList>
            <consortium name="Ensembl"/>
        </authorList>
    </citation>
    <scope>IDENTIFICATION</scope>
</reference>
<dbReference type="InterPro" id="IPR019534">
    <property type="entry name" value="DUF2452"/>
</dbReference>
<evidence type="ECO:0000313" key="1">
    <source>
        <dbReference type="Ensembl" id="ENSCINP00000025055.2"/>
    </source>
</evidence>
<reference evidence="1" key="2">
    <citation type="journal article" date="2008" name="Genome Biol.">
        <title>Improved genome assembly and evidence-based global gene model set for the chordate Ciona intestinalis: new insight into intron and operon populations.</title>
        <authorList>
            <person name="Satou Y."/>
            <person name="Mineta K."/>
            <person name="Ogasawara M."/>
            <person name="Sasakura Y."/>
            <person name="Shoguchi E."/>
            <person name="Ueno K."/>
            <person name="Yamada L."/>
            <person name="Matsumoto J."/>
            <person name="Wasserscheid J."/>
            <person name="Dewar K."/>
            <person name="Wiley G.B."/>
            <person name="Macmil S.L."/>
            <person name="Roe B.A."/>
            <person name="Zeller R.W."/>
            <person name="Hastings K.E."/>
            <person name="Lemaire P."/>
            <person name="Lindquist E."/>
            <person name="Endo T."/>
            <person name="Hotta K."/>
            <person name="Inaba K."/>
        </authorList>
    </citation>
    <scope>NUCLEOTIDE SEQUENCE [LARGE SCALE GENOMIC DNA]</scope>
    <source>
        <strain evidence="1">wild type</strain>
    </source>
</reference>
<dbReference type="EMBL" id="EAAA01000177">
    <property type="status" value="NOT_ANNOTATED_CDS"/>
    <property type="molecule type" value="Genomic_DNA"/>
</dbReference>
<dbReference type="Pfam" id="PF10504">
    <property type="entry name" value="DUF2452"/>
    <property type="match status" value="1"/>
</dbReference>